<dbReference type="GO" id="GO:0046872">
    <property type="term" value="F:metal ion binding"/>
    <property type="evidence" value="ECO:0007669"/>
    <property type="project" value="UniProtKB-KW"/>
</dbReference>
<dbReference type="SUPFAM" id="SSF56655">
    <property type="entry name" value="Carbohydrate phosphatase"/>
    <property type="match status" value="1"/>
</dbReference>
<dbReference type="Gene3D" id="3.40.190.80">
    <property type="match status" value="1"/>
</dbReference>
<evidence type="ECO:0000313" key="4">
    <source>
        <dbReference type="Proteomes" id="UP000325004"/>
    </source>
</evidence>
<dbReference type="KEGG" id="cpri:FZC34_00920"/>
<accession>A0A5C0UFC1</accession>
<proteinExistence type="inferred from homology"/>
<dbReference type="Pfam" id="PF00459">
    <property type="entry name" value="Inositol_P"/>
    <property type="match status" value="1"/>
</dbReference>
<dbReference type="GO" id="GO:0007165">
    <property type="term" value="P:signal transduction"/>
    <property type="evidence" value="ECO:0007669"/>
    <property type="project" value="TreeGrafter"/>
</dbReference>
<dbReference type="GO" id="GO:0008934">
    <property type="term" value="F:inositol monophosphate 1-phosphatase activity"/>
    <property type="evidence" value="ECO:0007669"/>
    <property type="project" value="TreeGrafter"/>
</dbReference>
<dbReference type="OrthoDB" id="9785695at2"/>
<dbReference type="Proteomes" id="UP000325004">
    <property type="component" value="Chromosome"/>
</dbReference>
<reference evidence="3 4" key="1">
    <citation type="submission" date="2019-08" db="EMBL/GenBank/DDBJ databases">
        <title>Highly reduced genomes of protist endosymbionts show evolutionary convergence.</title>
        <authorList>
            <person name="George E."/>
            <person name="Husnik F."/>
            <person name="Tashyreva D."/>
            <person name="Prokopchuk G."/>
            <person name="Horak A."/>
            <person name="Kwong W.K."/>
            <person name="Lukes J."/>
            <person name="Keeling P.J."/>
        </authorList>
    </citation>
    <scope>NUCLEOTIDE SEQUENCE [LARGE SCALE GENOMIC DNA]</scope>
    <source>
        <strain evidence="3">1604LC</strain>
    </source>
</reference>
<keyword evidence="4" id="KW-1185">Reference proteome</keyword>
<dbReference type="AlphaFoldDB" id="A0A5C0UFC1"/>
<evidence type="ECO:0000313" key="3">
    <source>
        <dbReference type="EMBL" id="QEK38479.1"/>
    </source>
</evidence>
<dbReference type="GO" id="GO:0006020">
    <property type="term" value="P:inositol metabolic process"/>
    <property type="evidence" value="ECO:0007669"/>
    <property type="project" value="TreeGrafter"/>
</dbReference>
<organism evidence="3 4">
    <name type="scientific">Candidatus Cytomitobacter primus</name>
    <dbReference type="NCBI Taxonomy" id="2066024"/>
    <lineage>
        <taxon>Bacteria</taxon>
        <taxon>Pseudomonadati</taxon>
        <taxon>Pseudomonadota</taxon>
        <taxon>Alphaproteobacteria</taxon>
        <taxon>Holosporales</taxon>
        <taxon>Holosporaceae</taxon>
        <taxon>Candidatus Cytomitobacter</taxon>
    </lineage>
</organism>
<comment type="similarity">
    <text evidence="1">Belongs to the inositol monophosphatase superfamily.</text>
</comment>
<name>A0A5C0UFC1_9PROT</name>
<feature type="binding site" evidence="2">
    <location>
        <position position="98"/>
    </location>
    <ligand>
        <name>Mg(2+)</name>
        <dbReference type="ChEBI" id="CHEBI:18420"/>
        <label>1</label>
        <note>catalytic</note>
    </ligand>
</feature>
<gene>
    <name evidence="3" type="ORF">FZC34_00920</name>
</gene>
<keyword evidence="2" id="KW-0479">Metal-binding</keyword>
<comment type="cofactor">
    <cofactor evidence="2">
        <name>Mg(2+)</name>
        <dbReference type="ChEBI" id="CHEBI:18420"/>
    </cofactor>
</comment>
<keyword evidence="2" id="KW-0460">Magnesium</keyword>
<evidence type="ECO:0000256" key="1">
    <source>
        <dbReference type="ARBA" id="ARBA00009759"/>
    </source>
</evidence>
<sequence>MNTTNMNNNVIQENILKSANINIMTEILEKIGRMLIRDFNEIRHIAFEKRRTFIEKYESRASDMIMNFLHQKRPQYGIISKSQTYQEDEDIKWIINPLSGIENFAHNINSFCCSIAIMEDDRIIASMILDPLSREMFYAESGKGAFLNHKLMHVSRNIYSNKSLFGTIKDVGLNYRKIGCPLLDLAYVACGRFDGCITKVKHICDYAAGILLASESKAKIKVYSEESDSITNDELSPLHPTKSINLPNYLICSNEKLHEYMLTALNEFTA</sequence>
<dbReference type="PANTHER" id="PTHR20854">
    <property type="entry name" value="INOSITOL MONOPHOSPHATASE"/>
    <property type="match status" value="1"/>
</dbReference>
<dbReference type="PRINTS" id="PR00377">
    <property type="entry name" value="IMPHPHTASES"/>
</dbReference>
<evidence type="ECO:0000256" key="2">
    <source>
        <dbReference type="PIRSR" id="PIRSR600760-2"/>
    </source>
</evidence>
<evidence type="ECO:0008006" key="5">
    <source>
        <dbReference type="Google" id="ProtNLM"/>
    </source>
</evidence>
<dbReference type="CDD" id="cd01637">
    <property type="entry name" value="IMPase_like"/>
    <property type="match status" value="1"/>
</dbReference>
<dbReference type="Gene3D" id="3.30.540.10">
    <property type="entry name" value="Fructose-1,6-Bisphosphatase, subunit A, domain 1"/>
    <property type="match status" value="1"/>
</dbReference>
<dbReference type="PANTHER" id="PTHR20854:SF4">
    <property type="entry name" value="INOSITOL-1-MONOPHOSPHATASE-RELATED"/>
    <property type="match status" value="1"/>
</dbReference>
<dbReference type="EMBL" id="CP043316">
    <property type="protein sequence ID" value="QEK38479.1"/>
    <property type="molecule type" value="Genomic_DNA"/>
</dbReference>
<protein>
    <recommendedName>
        <fullName evidence="5">Inositol monophosphatase</fullName>
    </recommendedName>
</protein>
<feature type="binding site" evidence="2">
    <location>
        <position position="205"/>
    </location>
    <ligand>
        <name>Mg(2+)</name>
        <dbReference type="ChEBI" id="CHEBI:18420"/>
        <label>1</label>
        <note>catalytic</note>
    </ligand>
</feature>
<dbReference type="InterPro" id="IPR000760">
    <property type="entry name" value="Inositol_monophosphatase-like"/>
</dbReference>